<keyword evidence="2" id="KW-1185">Reference proteome</keyword>
<reference evidence="1 2" key="1">
    <citation type="submission" date="2016-10" db="EMBL/GenBank/DDBJ databases">
        <title>Complete Genome Assembly of Pantoea stewartii subsp. stewartii DC283, a Corn Pathogen.</title>
        <authorList>
            <person name="Duong D.A."/>
            <person name="Stevens A.M."/>
            <person name="Jensen R.V."/>
        </authorList>
    </citation>
    <scope>NUCLEOTIDE SEQUENCE [LARGE SCALE GENOMIC DNA]</scope>
    <source>
        <strain evidence="1 2">DC283</strain>
    </source>
</reference>
<dbReference type="InterPro" id="IPR010877">
    <property type="entry name" value="Phage_Mu_Gp46"/>
</dbReference>
<dbReference type="SUPFAM" id="SSF160719">
    <property type="entry name" value="gpW/gp25-like"/>
    <property type="match status" value="1"/>
</dbReference>
<sequence length="115" mass="12609">MDRMIDPATGDYNGERTTGLENAVQMRLKTPLGTYLFDRDLGSRLSELPRKDAEQTRALAEMCAYQALSPLITDGRATALQVTASRKLPGWISLSVRITQATGVVATFEHPVKVS</sequence>
<dbReference type="Pfam" id="PF07409">
    <property type="entry name" value="GP46"/>
    <property type="match status" value="1"/>
</dbReference>
<evidence type="ECO:0000313" key="1">
    <source>
        <dbReference type="EMBL" id="ARF51391.1"/>
    </source>
</evidence>
<dbReference type="Proteomes" id="UP000192380">
    <property type="component" value="Chromosome"/>
</dbReference>
<evidence type="ECO:0008006" key="3">
    <source>
        <dbReference type="Google" id="ProtNLM"/>
    </source>
</evidence>
<gene>
    <name evidence="1" type="ORF">DSJ_20085</name>
</gene>
<dbReference type="EMBL" id="CP017581">
    <property type="protein sequence ID" value="ARF51391.1"/>
    <property type="molecule type" value="Genomic_DNA"/>
</dbReference>
<organism evidence="1 2">
    <name type="scientific">Pantoea stewartii subsp. stewartii DC283</name>
    <dbReference type="NCBI Taxonomy" id="660596"/>
    <lineage>
        <taxon>Bacteria</taxon>
        <taxon>Pseudomonadati</taxon>
        <taxon>Pseudomonadota</taxon>
        <taxon>Gammaproteobacteria</taxon>
        <taxon>Enterobacterales</taxon>
        <taxon>Erwiniaceae</taxon>
        <taxon>Pantoea</taxon>
    </lineage>
</organism>
<accession>A0ABM6KAU5</accession>
<evidence type="ECO:0000313" key="2">
    <source>
        <dbReference type="Proteomes" id="UP000192380"/>
    </source>
</evidence>
<proteinExistence type="predicted"/>
<name>A0ABM6KAU5_PANSE</name>
<protein>
    <recommendedName>
        <fullName evidence="3">Phage protein GP46</fullName>
    </recommendedName>
</protein>